<evidence type="ECO:0000259" key="3">
    <source>
        <dbReference type="Pfam" id="PF02551"/>
    </source>
</evidence>
<dbReference type="PANTHER" id="PTHR11066:SF34">
    <property type="entry name" value="ACYL-COENZYME A THIOESTERASE 8"/>
    <property type="match status" value="1"/>
</dbReference>
<dbReference type="InterPro" id="IPR049449">
    <property type="entry name" value="TesB_ACOT8-like_N"/>
</dbReference>
<dbReference type="PANTHER" id="PTHR11066">
    <property type="entry name" value="ACYL-COA THIOESTERASE"/>
    <property type="match status" value="1"/>
</dbReference>
<dbReference type="EMBL" id="JALHLG010000007">
    <property type="protein sequence ID" value="MCJ2186707.1"/>
    <property type="molecule type" value="Genomic_DNA"/>
</dbReference>
<organism evidence="5 6">
    <name type="scientific">Novosphingobium beihaiensis</name>
    <dbReference type="NCBI Taxonomy" id="2930389"/>
    <lineage>
        <taxon>Bacteria</taxon>
        <taxon>Pseudomonadati</taxon>
        <taxon>Pseudomonadota</taxon>
        <taxon>Alphaproteobacteria</taxon>
        <taxon>Sphingomonadales</taxon>
        <taxon>Sphingomonadaceae</taxon>
        <taxon>Novosphingobium</taxon>
    </lineage>
</organism>
<protein>
    <submittedName>
        <fullName evidence="5">Thioesterase family protein</fullName>
    </submittedName>
</protein>
<evidence type="ECO:0000256" key="1">
    <source>
        <dbReference type="ARBA" id="ARBA00006538"/>
    </source>
</evidence>
<dbReference type="SUPFAM" id="SSF54637">
    <property type="entry name" value="Thioesterase/thiol ester dehydrase-isomerase"/>
    <property type="match status" value="2"/>
</dbReference>
<evidence type="ECO:0000313" key="5">
    <source>
        <dbReference type="EMBL" id="MCJ2186707.1"/>
    </source>
</evidence>
<keyword evidence="2" id="KW-0378">Hydrolase</keyword>
<comment type="caution">
    <text evidence="5">The sequence shown here is derived from an EMBL/GenBank/DDBJ whole genome shotgun (WGS) entry which is preliminary data.</text>
</comment>
<reference evidence="5 6" key="1">
    <citation type="submission" date="2022-04" db="EMBL/GenBank/DDBJ databases">
        <title>Identification of a novel bacterium isolated from mangrove sediments.</title>
        <authorList>
            <person name="Pan X."/>
        </authorList>
    </citation>
    <scope>NUCLEOTIDE SEQUENCE [LARGE SCALE GENOMIC DNA]</scope>
    <source>
        <strain evidence="5 6">B2638</strain>
    </source>
</reference>
<sequence>MTDPLPSAVEELRGLLTIEELDTDLYRGAPSAEGPGRVFGGQVVAQALAAAARSMAEGKQAHSLHAYFLRAGDTTRPIVYRVLRDFDGGSFANRRVVAMQGGLPILNLAASFHRTEQGFAHAATMPDVLPPEACLDLASALEASGQPMPPAMLERLAAFEVRPGPPSPSGADGSGTPSQFLWFRLARPMQADETMARVVLAYASDFALVTTAVLPHPVSFFSPKLQVASLDHAVWFHAAPPVDDWLLYFMDSPWSGHARGFARGSIFDRAGTLVASVAQEGLCRFVGAEKGASAA</sequence>
<feature type="domain" description="Acyl-CoA thioesterase 2 C-terminal" evidence="3">
    <location>
        <begin position="176"/>
        <end position="282"/>
    </location>
</feature>
<dbReference type="InterPro" id="IPR042171">
    <property type="entry name" value="Acyl-CoA_hotdog"/>
</dbReference>
<dbReference type="Gene3D" id="2.40.160.210">
    <property type="entry name" value="Acyl-CoA thioesterase, double hotdog domain"/>
    <property type="match status" value="1"/>
</dbReference>
<dbReference type="Pfam" id="PF02551">
    <property type="entry name" value="Acyl_CoA_thio"/>
    <property type="match status" value="1"/>
</dbReference>
<dbReference type="RefSeq" id="WP_243919421.1">
    <property type="nucleotide sequence ID" value="NZ_JALHLG010000007.1"/>
</dbReference>
<dbReference type="CDD" id="cd03445">
    <property type="entry name" value="Thioesterase_II_repeat2"/>
    <property type="match status" value="1"/>
</dbReference>
<keyword evidence="6" id="KW-1185">Reference proteome</keyword>
<name>A0ABT0BNT0_9SPHN</name>
<evidence type="ECO:0000259" key="4">
    <source>
        <dbReference type="Pfam" id="PF13622"/>
    </source>
</evidence>
<proteinExistence type="inferred from homology"/>
<comment type="similarity">
    <text evidence="1">Belongs to the C/M/P thioester hydrolase family.</text>
</comment>
<dbReference type="InterPro" id="IPR003703">
    <property type="entry name" value="Acyl_CoA_thio"/>
</dbReference>
<dbReference type="InterPro" id="IPR029069">
    <property type="entry name" value="HotDog_dom_sf"/>
</dbReference>
<dbReference type="Proteomes" id="UP001202281">
    <property type="component" value="Unassembled WGS sequence"/>
</dbReference>
<accession>A0ABT0BNT0</accession>
<evidence type="ECO:0000256" key="2">
    <source>
        <dbReference type="ARBA" id="ARBA00022801"/>
    </source>
</evidence>
<dbReference type="InterPro" id="IPR025652">
    <property type="entry name" value="TesB_C"/>
</dbReference>
<gene>
    <name evidence="5" type="ORF">MTR66_07775</name>
</gene>
<dbReference type="CDD" id="cd03444">
    <property type="entry name" value="Thioesterase_II_repeat1"/>
    <property type="match status" value="1"/>
</dbReference>
<feature type="domain" description="Acyl-CoA thioesterase-like N-terminal HotDog" evidence="4">
    <location>
        <begin position="36"/>
        <end position="113"/>
    </location>
</feature>
<evidence type="ECO:0000313" key="6">
    <source>
        <dbReference type="Proteomes" id="UP001202281"/>
    </source>
</evidence>
<dbReference type="Pfam" id="PF13622">
    <property type="entry name" value="4HBT_3"/>
    <property type="match status" value="1"/>
</dbReference>